<evidence type="ECO:0000313" key="1">
    <source>
        <dbReference type="EMBL" id="KAJ7744409.1"/>
    </source>
</evidence>
<keyword evidence="2" id="KW-1185">Reference proteome</keyword>
<evidence type="ECO:0000313" key="2">
    <source>
        <dbReference type="Proteomes" id="UP001215598"/>
    </source>
</evidence>
<reference evidence="1" key="1">
    <citation type="submission" date="2023-03" db="EMBL/GenBank/DDBJ databases">
        <title>Massive genome expansion in bonnet fungi (Mycena s.s.) driven by repeated elements and novel gene families across ecological guilds.</title>
        <authorList>
            <consortium name="Lawrence Berkeley National Laboratory"/>
            <person name="Harder C.B."/>
            <person name="Miyauchi S."/>
            <person name="Viragh M."/>
            <person name="Kuo A."/>
            <person name="Thoen E."/>
            <person name="Andreopoulos B."/>
            <person name="Lu D."/>
            <person name="Skrede I."/>
            <person name="Drula E."/>
            <person name="Henrissat B."/>
            <person name="Morin E."/>
            <person name="Kohler A."/>
            <person name="Barry K."/>
            <person name="LaButti K."/>
            <person name="Morin E."/>
            <person name="Salamov A."/>
            <person name="Lipzen A."/>
            <person name="Mereny Z."/>
            <person name="Hegedus B."/>
            <person name="Baldrian P."/>
            <person name="Stursova M."/>
            <person name="Weitz H."/>
            <person name="Taylor A."/>
            <person name="Grigoriev I.V."/>
            <person name="Nagy L.G."/>
            <person name="Martin F."/>
            <person name="Kauserud H."/>
        </authorList>
    </citation>
    <scope>NUCLEOTIDE SEQUENCE</scope>
    <source>
        <strain evidence="1">CBHHK182m</strain>
    </source>
</reference>
<dbReference type="Proteomes" id="UP001215598">
    <property type="component" value="Unassembled WGS sequence"/>
</dbReference>
<proteinExistence type="predicted"/>
<accession>A0AAD7ILU4</accession>
<sequence length="314" mass="34915">MSHFLSNLNGILLFASVKKIGRDYFANRNTSVLDSDPCPYDQSGEDLKVPNSELLPSIQSPNLQVETVQDGFRDINAIAQALILGRQSVSGAEIVTHTAAPSRARPHPPLSRVDKFYPWHLHEIFAFYGANVGAGNPSSGESASLRPISCRAGVRVSIKIPTRSMQGAGYIACKGRHKRSHISATQSWAVPTFTISAIMTDITVQVWLTHMVYGLSFSERNSGYGQFFSAYCFFPVFLVHSIRPIYCSAIWRTRSTLGSTRLNVLSWVTICHPGVEIQRVQDQDQILEYKKVCMHRPTQSFIWLTYDGAVLFAG</sequence>
<organism evidence="1 2">
    <name type="scientific">Mycena metata</name>
    <dbReference type="NCBI Taxonomy" id="1033252"/>
    <lineage>
        <taxon>Eukaryota</taxon>
        <taxon>Fungi</taxon>
        <taxon>Dikarya</taxon>
        <taxon>Basidiomycota</taxon>
        <taxon>Agaricomycotina</taxon>
        <taxon>Agaricomycetes</taxon>
        <taxon>Agaricomycetidae</taxon>
        <taxon>Agaricales</taxon>
        <taxon>Marasmiineae</taxon>
        <taxon>Mycenaceae</taxon>
        <taxon>Mycena</taxon>
    </lineage>
</organism>
<name>A0AAD7ILU4_9AGAR</name>
<gene>
    <name evidence="1" type="ORF">B0H16DRAFT_1463286</name>
</gene>
<protein>
    <submittedName>
        <fullName evidence="1">Uncharacterized protein</fullName>
    </submittedName>
</protein>
<dbReference type="AlphaFoldDB" id="A0AAD7ILU4"/>
<comment type="caution">
    <text evidence="1">The sequence shown here is derived from an EMBL/GenBank/DDBJ whole genome shotgun (WGS) entry which is preliminary data.</text>
</comment>
<dbReference type="EMBL" id="JARKIB010000087">
    <property type="protein sequence ID" value="KAJ7744409.1"/>
    <property type="molecule type" value="Genomic_DNA"/>
</dbReference>